<feature type="domain" description="Transcriptional regulator DauR-like HTH" evidence="2">
    <location>
        <begin position="145"/>
        <end position="205"/>
    </location>
</feature>
<dbReference type="PANTHER" id="PTHR35568">
    <property type="entry name" value="TRANSCRIPTIONAL REGULATOR DAUR"/>
    <property type="match status" value="1"/>
</dbReference>
<gene>
    <name evidence="3" type="ORF">CIN_07360</name>
</gene>
<reference evidence="3 4" key="1">
    <citation type="submission" date="2011-10" db="EMBL/GenBank/DDBJ databases">
        <title>Genome Sequence of Commensalibacter intestini A911, isolated from Drosophila gut.</title>
        <authorList>
            <person name="Lee W.-J."/>
            <person name="Kim E.-K."/>
        </authorList>
    </citation>
    <scope>NUCLEOTIDE SEQUENCE [LARGE SCALE GENOMIC DNA]</scope>
    <source>
        <strain evidence="3 4">A911</strain>
    </source>
</reference>
<evidence type="ECO:0000313" key="3">
    <source>
        <dbReference type="EMBL" id="EHD14804.1"/>
    </source>
</evidence>
<dbReference type="InterPro" id="IPR013559">
    <property type="entry name" value="YheO"/>
</dbReference>
<organism evidence="3 4">
    <name type="scientific">Commensalibacter intestini A911</name>
    <dbReference type="NCBI Taxonomy" id="1088868"/>
    <lineage>
        <taxon>Bacteria</taxon>
        <taxon>Pseudomonadati</taxon>
        <taxon>Pseudomonadota</taxon>
        <taxon>Alphaproteobacteria</taxon>
        <taxon>Acetobacterales</taxon>
        <taxon>Acetobacteraceae</taxon>
    </lineage>
</organism>
<evidence type="ECO:0000313" key="4">
    <source>
        <dbReference type="Proteomes" id="UP000005939"/>
    </source>
</evidence>
<dbReference type="Pfam" id="PF08348">
    <property type="entry name" value="PAS_6"/>
    <property type="match status" value="1"/>
</dbReference>
<dbReference type="OrthoDB" id="9796595at2"/>
<dbReference type="RefSeq" id="WP_008853726.1">
    <property type="nucleotide sequence ID" value="NZ_AGFR01000003.1"/>
</dbReference>
<dbReference type="eggNOG" id="COG2964">
    <property type="taxonomic scope" value="Bacteria"/>
</dbReference>
<dbReference type="InterPro" id="IPR039446">
    <property type="entry name" value="DauR-like"/>
</dbReference>
<accession>G6EZ66</accession>
<dbReference type="STRING" id="1088868.CIN_07360"/>
<feature type="domain" description="YheO-like" evidence="1">
    <location>
        <begin position="10"/>
        <end position="120"/>
    </location>
</feature>
<evidence type="ECO:0000259" key="2">
    <source>
        <dbReference type="Pfam" id="PF13309"/>
    </source>
</evidence>
<dbReference type="Proteomes" id="UP000005939">
    <property type="component" value="Unassembled WGS sequence"/>
</dbReference>
<comment type="caution">
    <text evidence="3">The sequence shown here is derived from an EMBL/GenBank/DDBJ whole genome shotgun (WGS) entry which is preliminary data.</text>
</comment>
<dbReference type="PATRIC" id="fig|1088868.3.peg.738"/>
<dbReference type="AlphaFoldDB" id="G6EZ66"/>
<evidence type="ECO:0008006" key="5">
    <source>
        <dbReference type="Google" id="ProtNLM"/>
    </source>
</evidence>
<name>G6EZ66_9PROT</name>
<protein>
    <recommendedName>
        <fullName evidence="5">DNA-binding protein</fullName>
    </recommendedName>
</protein>
<sequence>MSQIDDKHLLMQLDTIAKGLSETFSPFCEVVVHDLNNPEHAILAIHNNLSGRKIGDPATELGIARILSSEFPNIIANYANQFTDGRPVKSTSIGIKGNDGNYIAALCINIDLTLFQGLQNMINNFTRVNQNSIIENLNSNGQDNIKHYIDHYASEHAKTPRLLKANERKEVIMQLKQKGLLDIKKSMEIVAQYLGISRASAYLYAKEE</sequence>
<dbReference type="Pfam" id="PF13309">
    <property type="entry name" value="HTH_22"/>
    <property type="match status" value="1"/>
</dbReference>
<dbReference type="InterPro" id="IPR039445">
    <property type="entry name" value="DauR-like_HTH"/>
</dbReference>
<dbReference type="EMBL" id="AGFR01000003">
    <property type="protein sequence ID" value="EHD14804.1"/>
    <property type="molecule type" value="Genomic_DNA"/>
</dbReference>
<evidence type="ECO:0000259" key="1">
    <source>
        <dbReference type="Pfam" id="PF08348"/>
    </source>
</evidence>
<dbReference type="PANTHER" id="PTHR35568:SF1">
    <property type="entry name" value="TRANSCRIPTIONAL REGULATOR DAUR"/>
    <property type="match status" value="1"/>
</dbReference>
<proteinExistence type="predicted"/>